<keyword evidence="1" id="KW-0805">Transcription regulation</keyword>
<accession>A0ABY3RVB3</accession>
<proteinExistence type="predicted"/>
<organism evidence="5 6">
    <name type="scientific">Microbacterium resistens</name>
    <dbReference type="NCBI Taxonomy" id="156977"/>
    <lineage>
        <taxon>Bacteria</taxon>
        <taxon>Bacillati</taxon>
        <taxon>Actinomycetota</taxon>
        <taxon>Actinomycetes</taxon>
        <taxon>Micrococcales</taxon>
        <taxon>Microbacteriaceae</taxon>
        <taxon>Microbacterium</taxon>
    </lineage>
</organism>
<dbReference type="Pfam" id="PF13490">
    <property type="entry name" value="zf-HC2"/>
    <property type="match status" value="1"/>
</dbReference>
<sequence>MSGEHERYATWDAAYAMGALSAADRSRFEAHLAHCARCRTAVSELTPVVGLLSRIPAERAESLGAAPRDPAADRLREIARARRRRRQRLVWAAVSVAAAVAVAVPIALVALSPRPAVSVALEPAVSVPVTATVELTPVAWGTRIDMECAYGADAPDAGWTYVLTVIDASGAATELSTWKVEPGRTARVSAGVAERLPDIRAVEVRNAAGDVILRQDLETTERTG</sequence>
<evidence type="ECO:0000256" key="1">
    <source>
        <dbReference type="ARBA" id="ARBA00023015"/>
    </source>
</evidence>
<gene>
    <name evidence="5" type="ORF">K8F61_01055</name>
</gene>
<keyword evidence="3" id="KW-0812">Transmembrane</keyword>
<dbReference type="EMBL" id="CP082781">
    <property type="protein sequence ID" value="UGS26851.1"/>
    <property type="molecule type" value="Genomic_DNA"/>
</dbReference>
<reference evidence="5 6" key="1">
    <citation type="submission" date="2023-01" db="EMBL/GenBank/DDBJ databases">
        <title>Characterization of estradiol degrading bacteria Microbacterium sp. MZT7 and reveal degrading genes through genome analysis.</title>
        <authorList>
            <person name="Hao P."/>
            <person name="Gao Y."/>
        </authorList>
    </citation>
    <scope>NUCLEOTIDE SEQUENCE [LARGE SCALE GENOMIC DNA]</scope>
    <source>
        <strain evidence="5 6">MZT7</strain>
    </source>
</reference>
<evidence type="ECO:0000259" key="4">
    <source>
        <dbReference type="Pfam" id="PF13490"/>
    </source>
</evidence>
<name>A0ABY3RVB3_9MICO</name>
<dbReference type="RefSeq" id="WP_231820405.1">
    <property type="nucleotide sequence ID" value="NZ_CP082781.1"/>
</dbReference>
<keyword evidence="3" id="KW-1133">Transmembrane helix</keyword>
<evidence type="ECO:0000256" key="2">
    <source>
        <dbReference type="ARBA" id="ARBA00023163"/>
    </source>
</evidence>
<dbReference type="Proteomes" id="UP001199642">
    <property type="component" value="Chromosome"/>
</dbReference>
<dbReference type="InterPro" id="IPR027383">
    <property type="entry name" value="Znf_put"/>
</dbReference>
<dbReference type="InterPro" id="IPR041916">
    <property type="entry name" value="Anti_sigma_zinc_sf"/>
</dbReference>
<keyword evidence="3" id="KW-0472">Membrane</keyword>
<evidence type="ECO:0000313" key="6">
    <source>
        <dbReference type="Proteomes" id="UP001199642"/>
    </source>
</evidence>
<keyword evidence="6" id="KW-1185">Reference proteome</keyword>
<feature type="domain" description="Putative zinc-finger" evidence="4">
    <location>
        <begin position="14"/>
        <end position="39"/>
    </location>
</feature>
<evidence type="ECO:0000256" key="3">
    <source>
        <dbReference type="SAM" id="Phobius"/>
    </source>
</evidence>
<dbReference type="Gene3D" id="1.10.10.1320">
    <property type="entry name" value="Anti-sigma factor, zinc-finger domain"/>
    <property type="match status" value="1"/>
</dbReference>
<evidence type="ECO:0000313" key="5">
    <source>
        <dbReference type="EMBL" id="UGS26851.1"/>
    </source>
</evidence>
<feature type="transmembrane region" description="Helical" evidence="3">
    <location>
        <begin position="89"/>
        <end position="111"/>
    </location>
</feature>
<protein>
    <submittedName>
        <fullName evidence="5">Zf-HC2 domain-containing protein</fullName>
    </submittedName>
</protein>
<keyword evidence="2" id="KW-0804">Transcription</keyword>